<dbReference type="EMBL" id="PVQB02000441">
    <property type="protein sequence ID" value="KAF4337137.1"/>
    <property type="molecule type" value="Genomic_DNA"/>
</dbReference>
<gene>
    <name evidence="8" type="ORF">FBEOM_8987</name>
</gene>
<dbReference type="PANTHER" id="PTHR15549">
    <property type="entry name" value="PAIRED IMMUNOGLOBULIN-LIKE TYPE 2 RECEPTOR"/>
    <property type="match status" value="1"/>
</dbReference>
<sequence>MATRRLLAIVTFLSLQTIALAAFTNPPPSDSTIQNPMYKLGEQIKITWETDADFTDLTMWQTGTGKRYNLQSNSKSKEYIWIASYQGIDPADGNSFSFWLFKTGDTGALFASHTFNITDPSSATTSAPTGTRTSKPKPKTKTSDDATETTANGAASASATDDPSPGLSTGATAGVAVGAVAGAFLMAGAGFMLWRRRRANKAGPAVMSTEDGQKYGYAPVEAPNDNVARQGPWEMGGSPTHFTHELPADNSMVVQHRT</sequence>
<comment type="subcellular location">
    <subcellularLocation>
        <location evidence="1">Membrane</location>
        <topology evidence="1">Single-pass membrane protein</topology>
    </subcellularLocation>
</comment>
<reference evidence="8" key="2">
    <citation type="submission" date="2020-02" db="EMBL/GenBank/DDBJ databases">
        <title>Identification and distribution of gene clusters putatively required for synthesis of sphingolipid metabolism inhibitors in phylogenetically diverse species of the filamentous fungus Fusarium.</title>
        <authorList>
            <person name="Kim H.-S."/>
            <person name="Busman M."/>
            <person name="Brown D.W."/>
            <person name="Divon H."/>
            <person name="Uhlig S."/>
            <person name="Proctor R.H."/>
        </authorList>
    </citation>
    <scope>NUCLEOTIDE SEQUENCE</scope>
    <source>
        <strain evidence="8">NRRL 25174</strain>
    </source>
</reference>
<evidence type="ECO:0000313" key="9">
    <source>
        <dbReference type="Proteomes" id="UP000730481"/>
    </source>
</evidence>
<evidence type="ECO:0000256" key="5">
    <source>
        <dbReference type="SAM" id="MobiDB-lite"/>
    </source>
</evidence>
<protein>
    <submittedName>
        <fullName evidence="8">Crumbs 3</fullName>
    </submittedName>
</protein>
<accession>A0A9P5DTS0</accession>
<feature type="chain" id="PRO_5040513470" evidence="7">
    <location>
        <begin position="22"/>
        <end position="258"/>
    </location>
</feature>
<keyword evidence="7" id="KW-0732">Signal</keyword>
<evidence type="ECO:0000256" key="6">
    <source>
        <dbReference type="SAM" id="Phobius"/>
    </source>
</evidence>
<keyword evidence="3 6" id="KW-1133">Transmembrane helix</keyword>
<dbReference type="Proteomes" id="UP000730481">
    <property type="component" value="Unassembled WGS sequence"/>
</dbReference>
<keyword evidence="2 6" id="KW-0812">Transmembrane</keyword>
<dbReference type="AlphaFoldDB" id="A0A9P5DTS0"/>
<feature type="signal peptide" evidence="7">
    <location>
        <begin position="1"/>
        <end position="21"/>
    </location>
</feature>
<evidence type="ECO:0000256" key="1">
    <source>
        <dbReference type="ARBA" id="ARBA00004167"/>
    </source>
</evidence>
<feature type="transmembrane region" description="Helical" evidence="6">
    <location>
        <begin position="173"/>
        <end position="194"/>
    </location>
</feature>
<dbReference type="OrthoDB" id="5390143at2759"/>
<dbReference type="InterPro" id="IPR051694">
    <property type="entry name" value="Immunoregulatory_rcpt-like"/>
</dbReference>
<evidence type="ECO:0000256" key="7">
    <source>
        <dbReference type="SAM" id="SignalP"/>
    </source>
</evidence>
<name>A0A9P5DTS0_9HYPO</name>
<dbReference type="PANTHER" id="PTHR15549:SF26">
    <property type="entry name" value="AXIAL BUDDING PATTERN PROTEIN 2-RELATED"/>
    <property type="match status" value="1"/>
</dbReference>
<keyword evidence="4 6" id="KW-0472">Membrane</keyword>
<evidence type="ECO:0000256" key="2">
    <source>
        <dbReference type="ARBA" id="ARBA00022692"/>
    </source>
</evidence>
<evidence type="ECO:0000313" key="8">
    <source>
        <dbReference type="EMBL" id="KAF4337137.1"/>
    </source>
</evidence>
<dbReference type="GO" id="GO:0071944">
    <property type="term" value="C:cell periphery"/>
    <property type="evidence" value="ECO:0007669"/>
    <property type="project" value="UniProtKB-ARBA"/>
</dbReference>
<dbReference type="GO" id="GO:0016020">
    <property type="term" value="C:membrane"/>
    <property type="evidence" value="ECO:0007669"/>
    <property type="project" value="UniProtKB-SubCell"/>
</dbReference>
<evidence type="ECO:0000256" key="3">
    <source>
        <dbReference type="ARBA" id="ARBA00022989"/>
    </source>
</evidence>
<evidence type="ECO:0000256" key="4">
    <source>
        <dbReference type="ARBA" id="ARBA00023136"/>
    </source>
</evidence>
<feature type="compositionally biased region" description="Low complexity" evidence="5">
    <location>
        <begin position="148"/>
        <end position="159"/>
    </location>
</feature>
<comment type="caution">
    <text evidence="8">The sequence shown here is derived from an EMBL/GenBank/DDBJ whole genome shotgun (WGS) entry which is preliminary data.</text>
</comment>
<keyword evidence="9" id="KW-1185">Reference proteome</keyword>
<feature type="region of interest" description="Disordered" evidence="5">
    <location>
        <begin position="120"/>
        <end position="166"/>
    </location>
</feature>
<dbReference type="NCBIfam" id="TIGR01167">
    <property type="entry name" value="LPXTG_anchor"/>
    <property type="match status" value="1"/>
</dbReference>
<proteinExistence type="predicted"/>
<organism evidence="8 9">
    <name type="scientific">Fusarium beomiforme</name>
    <dbReference type="NCBI Taxonomy" id="44412"/>
    <lineage>
        <taxon>Eukaryota</taxon>
        <taxon>Fungi</taxon>
        <taxon>Dikarya</taxon>
        <taxon>Ascomycota</taxon>
        <taxon>Pezizomycotina</taxon>
        <taxon>Sordariomycetes</taxon>
        <taxon>Hypocreomycetidae</taxon>
        <taxon>Hypocreales</taxon>
        <taxon>Nectriaceae</taxon>
        <taxon>Fusarium</taxon>
        <taxon>Fusarium burgessii species complex</taxon>
    </lineage>
</organism>
<feature type="compositionally biased region" description="Low complexity" evidence="5">
    <location>
        <begin position="120"/>
        <end position="133"/>
    </location>
</feature>
<reference evidence="8" key="1">
    <citation type="journal article" date="2017" name="Mycologia">
        <title>Fusarium algeriense, sp. nov., a novel toxigenic crown rot pathogen of durum wheat from Algeria is nested in the Fusarium burgessii species complex.</title>
        <authorList>
            <person name="Laraba I."/>
            <person name="Keddad A."/>
            <person name="Boureghda H."/>
            <person name="Abdallah N."/>
            <person name="Vaughan M.M."/>
            <person name="Proctor R.H."/>
            <person name="Busman M."/>
            <person name="O'Donnell K."/>
        </authorList>
    </citation>
    <scope>NUCLEOTIDE SEQUENCE</scope>
    <source>
        <strain evidence="8">NRRL 25174</strain>
    </source>
</reference>